<keyword evidence="1 2" id="KW-0456">Lyase</keyword>
<dbReference type="InterPro" id="IPR045032">
    <property type="entry name" value="PEL"/>
</dbReference>
<keyword evidence="2" id="KW-0119">Carbohydrate metabolism</keyword>
<dbReference type="SUPFAM" id="SSF51126">
    <property type="entry name" value="Pectin lyase-like"/>
    <property type="match status" value="1"/>
</dbReference>
<keyword evidence="2" id="KW-0624">Polysaccharide degradation</keyword>
<dbReference type="Gene3D" id="2.160.20.10">
    <property type="entry name" value="Single-stranded right-handed beta-helix, Pectin lyase-like"/>
    <property type="match status" value="1"/>
</dbReference>
<gene>
    <name evidence="4" type="ORF">GCM10009682_58660</name>
</gene>
<comment type="subcellular location">
    <subcellularLocation>
        <location evidence="2">Secreted</location>
    </subcellularLocation>
</comment>
<comment type="caution">
    <text evidence="4">The sequence shown here is derived from an EMBL/GenBank/DDBJ whole genome shotgun (WGS) entry which is preliminary data.</text>
</comment>
<dbReference type="PANTHER" id="PTHR31683:SF18">
    <property type="entry name" value="PECTATE LYASE 21-RELATED"/>
    <property type="match status" value="1"/>
</dbReference>
<evidence type="ECO:0000259" key="3">
    <source>
        <dbReference type="SMART" id="SM00656"/>
    </source>
</evidence>
<sequence length="277" mass="29965">MTSLAQLTEQAKSSAALTIRVNGTFTCDDDVRVTSNKSILGVGAGSGLTGCGLSIVNASNVVIRNLRIAKVRAEAGNGDAIHVQNATRIWIDHNDLSSDTTHDSAYYDGLIDLTHAVDYVTISWNVLHDHQKCSLVGHSDDNADEDTGRLRITFHHNVFRDCGQRSPRVRFGNPVHVYNNYFVQTKDFDYSYGIATTMDAGVLLEANYFENIPEPVHLGEGDSDAGNLVARDNYAVKSGKILTSGSVAAVPYSYQPDRAADVKTIVTGYAGTGKIKP</sequence>
<dbReference type="PANTHER" id="PTHR31683">
    <property type="entry name" value="PECTATE LYASE 18-RELATED"/>
    <property type="match status" value="1"/>
</dbReference>
<dbReference type="EMBL" id="BAAALT010000275">
    <property type="protein sequence ID" value="GAA1832465.1"/>
    <property type="molecule type" value="Genomic_DNA"/>
</dbReference>
<dbReference type="InterPro" id="IPR012334">
    <property type="entry name" value="Pectin_lyas_fold"/>
</dbReference>
<dbReference type="InterPro" id="IPR011050">
    <property type="entry name" value="Pectin_lyase_fold/virulence"/>
</dbReference>
<organism evidence="4 5">
    <name type="scientific">Luedemannella flava</name>
    <dbReference type="NCBI Taxonomy" id="349316"/>
    <lineage>
        <taxon>Bacteria</taxon>
        <taxon>Bacillati</taxon>
        <taxon>Actinomycetota</taxon>
        <taxon>Actinomycetes</taxon>
        <taxon>Micromonosporales</taxon>
        <taxon>Micromonosporaceae</taxon>
        <taxon>Luedemannella</taxon>
    </lineage>
</organism>
<name>A0ABN2MQS1_9ACTN</name>
<protein>
    <recommendedName>
        <fullName evidence="3">Pectate lyase domain-containing protein</fullName>
    </recommendedName>
</protein>
<proteinExistence type="inferred from homology"/>
<evidence type="ECO:0000256" key="1">
    <source>
        <dbReference type="ARBA" id="ARBA00023239"/>
    </source>
</evidence>
<dbReference type="Proteomes" id="UP001500218">
    <property type="component" value="Unassembled WGS sequence"/>
</dbReference>
<keyword evidence="2" id="KW-0964">Secreted</keyword>
<dbReference type="InterPro" id="IPR002022">
    <property type="entry name" value="Pec_lyase"/>
</dbReference>
<evidence type="ECO:0000313" key="5">
    <source>
        <dbReference type="Proteomes" id="UP001500218"/>
    </source>
</evidence>
<keyword evidence="5" id="KW-1185">Reference proteome</keyword>
<comment type="similarity">
    <text evidence="2">Belongs to the polysaccharide lyase 1 family.</text>
</comment>
<evidence type="ECO:0000256" key="2">
    <source>
        <dbReference type="RuleBase" id="RU361173"/>
    </source>
</evidence>
<evidence type="ECO:0000313" key="4">
    <source>
        <dbReference type="EMBL" id="GAA1832465.1"/>
    </source>
</evidence>
<reference evidence="4 5" key="1">
    <citation type="journal article" date="2019" name="Int. J. Syst. Evol. Microbiol.">
        <title>The Global Catalogue of Microorganisms (GCM) 10K type strain sequencing project: providing services to taxonomists for standard genome sequencing and annotation.</title>
        <authorList>
            <consortium name="The Broad Institute Genomics Platform"/>
            <consortium name="The Broad Institute Genome Sequencing Center for Infectious Disease"/>
            <person name="Wu L."/>
            <person name="Ma J."/>
        </authorList>
    </citation>
    <scope>NUCLEOTIDE SEQUENCE [LARGE SCALE GENOMIC DNA]</scope>
    <source>
        <strain evidence="4 5">JCM 13250</strain>
    </source>
</reference>
<accession>A0ABN2MQS1</accession>
<dbReference type="SMART" id="SM00656">
    <property type="entry name" value="Amb_all"/>
    <property type="match status" value="1"/>
</dbReference>
<feature type="domain" description="Pectate lyase" evidence="3">
    <location>
        <begin position="1"/>
        <end position="215"/>
    </location>
</feature>
<dbReference type="Pfam" id="PF00544">
    <property type="entry name" value="Pectate_lyase_4"/>
    <property type="match status" value="1"/>
</dbReference>